<reference evidence="3" key="1">
    <citation type="journal article" date="2020" name="mSystems">
        <title>Genome- and Community-Level Interaction Insights into Carbon Utilization and Element Cycling Functions of Hydrothermarchaeota in Hydrothermal Sediment.</title>
        <authorList>
            <person name="Zhou Z."/>
            <person name="Liu Y."/>
            <person name="Xu W."/>
            <person name="Pan J."/>
            <person name="Luo Z.H."/>
            <person name="Li M."/>
        </authorList>
    </citation>
    <scope>NUCLEOTIDE SEQUENCE [LARGE SCALE GENOMIC DNA]</scope>
    <source>
        <strain evidence="3">SpSt-1042</strain>
    </source>
</reference>
<dbReference type="EMBL" id="DRVY01000026">
    <property type="protein sequence ID" value="HHR92058.1"/>
    <property type="molecule type" value="Genomic_DNA"/>
</dbReference>
<feature type="transmembrane region" description="Helical" evidence="1">
    <location>
        <begin position="7"/>
        <end position="27"/>
    </location>
</feature>
<dbReference type="PANTHER" id="PTHR34819:SF3">
    <property type="entry name" value="CELL SURFACE PROTEIN"/>
    <property type="match status" value="1"/>
</dbReference>
<protein>
    <submittedName>
        <fullName evidence="3">DUF11 domain-containing protein</fullName>
    </submittedName>
</protein>
<evidence type="ECO:0000256" key="1">
    <source>
        <dbReference type="SAM" id="Phobius"/>
    </source>
</evidence>
<sequence length="1116" mass="119970">MRKSTLILIIGIFSVLLLGIGAIYLALRLQGKIGPGKGRAAPADNCCNEPDWYTCPAQRSWDDGYYACQAHQCNICCGREGESCENGGKCCAGYTCGQDGRCHSGGNSCDLQRCARETTCEFPAISFCQSENCGGDGKCYCDNPPYDTTCCPCCKKDPLSFACNPGGQNVCPEGEVFCYTSVDLYNGTPRDPNCHAVTSCTSACPDCGNTTRVYAYCKSATQPPPVGQCNDECTPPDGCADGLACMYIASENKYRCRHPDCSGRSDCICRCNDPCSEDSDCESGLICFNERCRNNQCPAETDCSCGVATQNPACSSLIVEGANCAVTPCQTYAGTQLTLKVTGQRGNPAANVTRFLYSDTGSNWHTISGGNERGDFNYEEGVNGITWRVPSDLGFGNFKVWGGIGYVPTPNSGGLGDDLAGRMCGGNETTALVPKDPSYTVCDQNIDGNCSCVQGDCLKDIHVLKPPTCDNLELLSSNCTDSLPNEIHPGDSICLRVTGSADSTLTISGYRHGYLLSDGSTGVFLPDPIENRDRVITINSTNIPRFNESIQWVDFGASVIDSNNFECNGHGELVDRNQNPPVVVGICTSNCLKRVSITRTPQLNIDKFVKEIDGHVPTESCQDPASKQCRSDDLSGSSTVTYIVRLTNAGETTLHNVVLTDFVLFNGAPPSGVPLPWRITLVQPLRECADPSCGTYGSGSSNGTINNGGLDASWESIDMSAGAVWQAELTVAASMTTGSNRFDNIAKVTSDGFCLPPVGCSDDVYHFEGVPVSIYLEKSSDVEPPTKVHPGESVQFTVTVSPANRVINNVEVTDYLGDKFEDYFTWPPSPISVSKGSYVLNQSDHTIVWSIPTLSSTETLTFTVIVNPDLHLSPPDCMIYYSNSVLITAPTQGVVLPPSRDVWVIIEDPNCSISSNWKIVKDATPSTVAPGGNVVFTLTITNNGNQGDYIRTVRDTLPQGFTYQDECTVVKPNGTTFTCTPTVSGYSIEWSFPSSGENSVFLEPGQNMIITFKAKAPITPGAYVNIACLIIPTDGCDDTVVYVSPGTAINKLVPVITAGLSMIVFGLITLKNRFLEDLIAVSCSGLREGVEKIKSRILPTFEERVEKKTEETRKKI</sequence>
<dbReference type="Gene3D" id="2.60.40.1170">
    <property type="entry name" value="Mu homology domain, subdomain B"/>
    <property type="match status" value="1"/>
</dbReference>
<feature type="domain" description="DUF11" evidence="2">
    <location>
        <begin position="918"/>
        <end position="1027"/>
    </location>
</feature>
<dbReference type="InterPro" id="IPR047589">
    <property type="entry name" value="DUF11_rpt"/>
</dbReference>
<dbReference type="PANTHER" id="PTHR34819">
    <property type="entry name" value="LARGE CYSTEINE-RICH PERIPLASMIC PROTEIN OMCB"/>
    <property type="match status" value="1"/>
</dbReference>
<keyword evidence="1" id="KW-0812">Transmembrane</keyword>
<dbReference type="NCBIfam" id="TIGR01451">
    <property type="entry name" value="B_ant_repeat"/>
    <property type="match status" value="1"/>
</dbReference>
<name>A0A7C5YUP3_UNCC3</name>
<dbReference type="InterPro" id="IPR001434">
    <property type="entry name" value="OmcB-like_DUF11"/>
</dbReference>
<comment type="caution">
    <text evidence="3">The sequence shown here is derived from an EMBL/GenBank/DDBJ whole genome shotgun (WGS) entry which is preliminary data.</text>
</comment>
<dbReference type="Pfam" id="PF01345">
    <property type="entry name" value="DUF11"/>
    <property type="match status" value="1"/>
</dbReference>
<dbReference type="Gene3D" id="2.60.40.740">
    <property type="match status" value="1"/>
</dbReference>
<gene>
    <name evidence="3" type="ORF">ENL96_00900</name>
</gene>
<evidence type="ECO:0000313" key="3">
    <source>
        <dbReference type="EMBL" id="HHR92058.1"/>
    </source>
</evidence>
<dbReference type="InterPro" id="IPR051172">
    <property type="entry name" value="Chlamydia_OmcB"/>
</dbReference>
<organism evidence="3">
    <name type="scientific">candidate division CPR3 bacterium</name>
    <dbReference type="NCBI Taxonomy" id="2268181"/>
    <lineage>
        <taxon>Bacteria</taxon>
        <taxon>Bacteria division CPR3</taxon>
    </lineage>
</organism>
<accession>A0A7C5YUP3</accession>
<dbReference type="AlphaFoldDB" id="A0A7C5YUP3"/>
<proteinExistence type="predicted"/>
<evidence type="ECO:0000259" key="2">
    <source>
        <dbReference type="Pfam" id="PF01345"/>
    </source>
</evidence>
<keyword evidence="1" id="KW-1133">Transmembrane helix</keyword>
<keyword evidence="1" id="KW-0472">Membrane</keyword>